<dbReference type="InterPro" id="IPR036915">
    <property type="entry name" value="Cyclin-like_sf"/>
</dbReference>
<proteinExistence type="inferred from homology"/>
<dbReference type="InterPro" id="IPR006671">
    <property type="entry name" value="Cyclin_N"/>
</dbReference>
<dbReference type="Gene3D" id="1.10.472.10">
    <property type="entry name" value="Cyclin-like"/>
    <property type="match status" value="2"/>
</dbReference>
<feature type="region of interest" description="Disordered" evidence="5">
    <location>
        <begin position="366"/>
        <end position="408"/>
    </location>
</feature>
<dbReference type="KEGG" id="mng:MNEG_0095"/>
<feature type="signal peptide" evidence="6">
    <location>
        <begin position="1"/>
        <end position="16"/>
    </location>
</feature>
<dbReference type="GO" id="GO:0051301">
    <property type="term" value="P:cell division"/>
    <property type="evidence" value="ECO:0007669"/>
    <property type="project" value="UniProtKB-KW"/>
</dbReference>
<dbReference type="SMART" id="SM00385">
    <property type="entry name" value="CYCLIN"/>
    <property type="match status" value="2"/>
</dbReference>
<reference evidence="9 10" key="1">
    <citation type="journal article" date="2013" name="BMC Genomics">
        <title>Reconstruction of the lipid metabolism for the microalga Monoraphidium neglectum from its genome sequence reveals characteristics suitable for biofuel production.</title>
        <authorList>
            <person name="Bogen C."/>
            <person name="Al-Dilaimi A."/>
            <person name="Albersmeier A."/>
            <person name="Wichmann J."/>
            <person name="Grundmann M."/>
            <person name="Rupp O."/>
            <person name="Lauersen K.J."/>
            <person name="Blifernez-Klassen O."/>
            <person name="Kalinowski J."/>
            <person name="Goesmann A."/>
            <person name="Mussgnug J.H."/>
            <person name="Kruse O."/>
        </authorList>
    </citation>
    <scope>NUCLEOTIDE SEQUENCE [LARGE SCALE GENOMIC DNA]</scope>
    <source>
        <strain evidence="9 10">SAG 48.87</strain>
    </source>
</reference>
<evidence type="ECO:0000256" key="1">
    <source>
        <dbReference type="ARBA" id="ARBA00022618"/>
    </source>
</evidence>
<accession>A0A0D2N6D3</accession>
<dbReference type="RefSeq" id="XP_013906861.1">
    <property type="nucleotide sequence ID" value="XM_014051407.1"/>
</dbReference>
<dbReference type="InterPro" id="IPR013763">
    <property type="entry name" value="Cyclin-like_dom"/>
</dbReference>
<feature type="compositionally biased region" description="Low complexity" evidence="5">
    <location>
        <begin position="366"/>
        <end position="378"/>
    </location>
</feature>
<keyword evidence="10" id="KW-1185">Reference proteome</keyword>
<gene>
    <name evidence="9" type="ORF">MNEG_0095</name>
</gene>
<evidence type="ECO:0000259" key="8">
    <source>
        <dbReference type="SMART" id="SM01332"/>
    </source>
</evidence>
<dbReference type="InterPro" id="IPR004367">
    <property type="entry name" value="Cyclin_C-dom"/>
</dbReference>
<keyword evidence="6" id="KW-0732">Signal</keyword>
<feature type="domain" description="Cyclin-like" evidence="7">
    <location>
        <begin position="232"/>
        <end position="319"/>
    </location>
</feature>
<feature type="compositionally biased region" description="Low complexity" evidence="5">
    <location>
        <begin position="390"/>
        <end position="403"/>
    </location>
</feature>
<evidence type="ECO:0000259" key="7">
    <source>
        <dbReference type="SMART" id="SM00385"/>
    </source>
</evidence>
<evidence type="ECO:0000313" key="9">
    <source>
        <dbReference type="EMBL" id="KIZ07842.1"/>
    </source>
</evidence>
<name>A0A0D2N6D3_9CHLO</name>
<keyword evidence="3" id="KW-0131">Cell cycle</keyword>
<dbReference type="GeneID" id="25726213"/>
<evidence type="ECO:0000256" key="4">
    <source>
        <dbReference type="RuleBase" id="RU000383"/>
    </source>
</evidence>
<keyword evidence="1" id="KW-0132">Cell division</keyword>
<sequence>MYFLSFVWHKTLLALAPPSRPPPSTPVLTTCAHFNPATGPLTPLGDWCSTPSEEEEEDDDRSYLKHLFAMEASNTLDGGYLERQAPGAGLGPCSSPMASRERASVVDWMTEAAGVVGLPSDVLFLGVALLDRFLAARVAAAAEAAACGAKPAAPERPLQLVAAVALWVATKYEHGYGASVEVFRRDLLCGMYSRRDLLDTEAELLRAVDYRLSSIVTPHAFLTRAFRGLPAREAARAARAPAAAAAADALFYLTSYLSEAALLEYSMLPFAPSAVAASALALAHLLLGLPVTSEELRARSGYGWEDITLPFAWLRQVHVEVCRAGANRTPYAAWTKFLTAETRWAAAVPPLLSFADPRLPEVTAGRAAAPAGAAGAPPLQRRPSLKRQRAGATAAAAKGAAAGRRQEEDGGAAAGALGACALFCPTP</sequence>
<evidence type="ECO:0000256" key="6">
    <source>
        <dbReference type="SAM" id="SignalP"/>
    </source>
</evidence>
<dbReference type="EMBL" id="KK100228">
    <property type="protein sequence ID" value="KIZ07842.1"/>
    <property type="molecule type" value="Genomic_DNA"/>
</dbReference>
<comment type="similarity">
    <text evidence="4">Belongs to the cyclin family.</text>
</comment>
<feature type="domain" description="Cyclin C-terminal" evidence="8">
    <location>
        <begin position="216"/>
        <end position="351"/>
    </location>
</feature>
<feature type="domain" description="Cyclin-like" evidence="7">
    <location>
        <begin position="107"/>
        <end position="206"/>
    </location>
</feature>
<evidence type="ECO:0000313" key="10">
    <source>
        <dbReference type="Proteomes" id="UP000054498"/>
    </source>
</evidence>
<organism evidence="9 10">
    <name type="scientific">Monoraphidium neglectum</name>
    <dbReference type="NCBI Taxonomy" id="145388"/>
    <lineage>
        <taxon>Eukaryota</taxon>
        <taxon>Viridiplantae</taxon>
        <taxon>Chlorophyta</taxon>
        <taxon>core chlorophytes</taxon>
        <taxon>Chlorophyceae</taxon>
        <taxon>CS clade</taxon>
        <taxon>Sphaeropleales</taxon>
        <taxon>Selenastraceae</taxon>
        <taxon>Monoraphidium</taxon>
    </lineage>
</organism>
<dbReference type="InterPro" id="IPR039361">
    <property type="entry name" value="Cyclin"/>
</dbReference>
<feature type="chain" id="PRO_5002259382" evidence="6">
    <location>
        <begin position="17"/>
        <end position="427"/>
    </location>
</feature>
<dbReference type="AlphaFoldDB" id="A0A0D2N6D3"/>
<dbReference type="PROSITE" id="PS00292">
    <property type="entry name" value="CYCLINS"/>
    <property type="match status" value="1"/>
</dbReference>
<dbReference type="Proteomes" id="UP000054498">
    <property type="component" value="Unassembled WGS sequence"/>
</dbReference>
<dbReference type="InterPro" id="IPR048258">
    <property type="entry name" value="Cyclins_cyclin-box"/>
</dbReference>
<evidence type="ECO:0000256" key="2">
    <source>
        <dbReference type="ARBA" id="ARBA00023127"/>
    </source>
</evidence>
<evidence type="ECO:0000256" key="5">
    <source>
        <dbReference type="SAM" id="MobiDB-lite"/>
    </source>
</evidence>
<dbReference type="Pfam" id="PF00134">
    <property type="entry name" value="Cyclin_N"/>
    <property type="match status" value="1"/>
</dbReference>
<dbReference type="SMART" id="SM01332">
    <property type="entry name" value="Cyclin_C"/>
    <property type="match status" value="1"/>
</dbReference>
<dbReference type="SUPFAM" id="SSF47954">
    <property type="entry name" value="Cyclin-like"/>
    <property type="match status" value="2"/>
</dbReference>
<dbReference type="STRING" id="145388.A0A0D2N6D3"/>
<dbReference type="Pfam" id="PF02984">
    <property type="entry name" value="Cyclin_C"/>
    <property type="match status" value="1"/>
</dbReference>
<keyword evidence="2 4" id="KW-0195">Cyclin</keyword>
<evidence type="ECO:0000256" key="3">
    <source>
        <dbReference type="ARBA" id="ARBA00023306"/>
    </source>
</evidence>
<dbReference type="PANTHER" id="PTHR10177">
    <property type="entry name" value="CYCLINS"/>
    <property type="match status" value="1"/>
</dbReference>
<protein>
    <submittedName>
        <fullName evidence="9">Uncharacterized protein</fullName>
    </submittedName>
</protein>